<dbReference type="InterPro" id="IPR000719">
    <property type="entry name" value="Prot_kinase_dom"/>
</dbReference>
<comment type="subcellular location">
    <subcellularLocation>
        <location evidence="1">Nucleus</location>
    </subcellularLocation>
</comment>
<dbReference type="GO" id="GO:0000408">
    <property type="term" value="C:EKC/KEOPS complex"/>
    <property type="evidence" value="ECO:0007669"/>
    <property type="project" value="TreeGrafter"/>
</dbReference>
<evidence type="ECO:0000256" key="8">
    <source>
        <dbReference type="ARBA" id="ARBA00022741"/>
    </source>
</evidence>
<name>A0AAN9TX12_9HEMI</name>
<proteinExistence type="inferred from homology"/>
<evidence type="ECO:0000256" key="16">
    <source>
        <dbReference type="ARBA" id="ARBA00062157"/>
    </source>
</evidence>
<dbReference type="PROSITE" id="PS00109">
    <property type="entry name" value="PROTEIN_KINASE_TYR"/>
    <property type="match status" value="1"/>
</dbReference>
<feature type="domain" description="Protein kinase" evidence="20">
    <location>
        <begin position="7"/>
        <end position="229"/>
    </location>
</feature>
<keyword evidence="10" id="KW-0378">Hydrolase</keyword>
<dbReference type="EC" id="2.7.11.1" evidence="3"/>
<keyword evidence="22" id="KW-1185">Reference proteome</keyword>
<dbReference type="Pfam" id="PF06293">
    <property type="entry name" value="Kdo"/>
    <property type="match status" value="1"/>
</dbReference>
<keyword evidence="12" id="KW-0539">Nucleus</keyword>
<evidence type="ECO:0000256" key="11">
    <source>
        <dbReference type="ARBA" id="ARBA00022840"/>
    </source>
</evidence>
<evidence type="ECO:0000256" key="7">
    <source>
        <dbReference type="ARBA" id="ARBA00022694"/>
    </source>
</evidence>
<keyword evidence="8" id="KW-0547">Nucleotide-binding</keyword>
<comment type="caution">
    <text evidence="21">The sequence shown here is derived from an EMBL/GenBank/DDBJ whole genome shotgun (WGS) entry which is preliminary data.</text>
</comment>
<dbReference type="GO" id="GO:0008033">
    <property type="term" value="P:tRNA processing"/>
    <property type="evidence" value="ECO:0007669"/>
    <property type="project" value="UniProtKB-KW"/>
</dbReference>
<keyword evidence="11" id="KW-0067">ATP-binding</keyword>
<dbReference type="GO" id="GO:0005524">
    <property type="term" value="F:ATP binding"/>
    <property type="evidence" value="ECO:0007669"/>
    <property type="project" value="UniProtKB-KW"/>
</dbReference>
<evidence type="ECO:0000256" key="1">
    <source>
        <dbReference type="ARBA" id="ARBA00004123"/>
    </source>
</evidence>
<keyword evidence="4" id="KW-0723">Serine/threonine-protein kinase</keyword>
<evidence type="ECO:0000256" key="6">
    <source>
        <dbReference type="ARBA" id="ARBA00022679"/>
    </source>
</evidence>
<comment type="subunit">
    <text evidence="16">Component of the EKC/KEOPS complex composed of at least GON7, TP53RK, TPRKB, OSGEP and LAGE3; the whole complex dimerizes.</text>
</comment>
<evidence type="ECO:0000256" key="17">
    <source>
        <dbReference type="ARBA" id="ARBA00079584"/>
    </source>
</evidence>
<dbReference type="GO" id="GO:0070525">
    <property type="term" value="P:tRNA threonylcarbamoyladenosine metabolic process"/>
    <property type="evidence" value="ECO:0007669"/>
    <property type="project" value="TreeGrafter"/>
</dbReference>
<evidence type="ECO:0000256" key="10">
    <source>
        <dbReference type="ARBA" id="ARBA00022801"/>
    </source>
</evidence>
<evidence type="ECO:0000256" key="3">
    <source>
        <dbReference type="ARBA" id="ARBA00012513"/>
    </source>
</evidence>
<dbReference type="SUPFAM" id="SSF56112">
    <property type="entry name" value="Protein kinase-like (PK-like)"/>
    <property type="match status" value="1"/>
</dbReference>
<evidence type="ECO:0000259" key="20">
    <source>
        <dbReference type="PROSITE" id="PS50011"/>
    </source>
</evidence>
<evidence type="ECO:0000313" key="21">
    <source>
        <dbReference type="EMBL" id="KAK7595554.1"/>
    </source>
</evidence>
<dbReference type="GO" id="GO:0005829">
    <property type="term" value="C:cytosol"/>
    <property type="evidence" value="ECO:0007669"/>
    <property type="project" value="TreeGrafter"/>
</dbReference>
<evidence type="ECO:0000256" key="9">
    <source>
        <dbReference type="ARBA" id="ARBA00022777"/>
    </source>
</evidence>
<keyword evidence="7" id="KW-0819">tRNA processing</keyword>
<accession>A0AAN9TX12</accession>
<dbReference type="SMART" id="SM00220">
    <property type="entry name" value="S_TKc"/>
    <property type="match status" value="1"/>
</dbReference>
<comment type="catalytic activity">
    <reaction evidence="13">
        <text>L-threonyl-[protein] + ATP = O-phospho-L-threonyl-[protein] + ADP + H(+)</text>
        <dbReference type="Rhea" id="RHEA:46608"/>
        <dbReference type="Rhea" id="RHEA-COMP:11060"/>
        <dbReference type="Rhea" id="RHEA-COMP:11605"/>
        <dbReference type="ChEBI" id="CHEBI:15378"/>
        <dbReference type="ChEBI" id="CHEBI:30013"/>
        <dbReference type="ChEBI" id="CHEBI:30616"/>
        <dbReference type="ChEBI" id="CHEBI:61977"/>
        <dbReference type="ChEBI" id="CHEBI:456216"/>
        <dbReference type="EC" id="2.7.11.1"/>
    </reaction>
</comment>
<dbReference type="FunFam" id="3.30.200.20:FF:000201">
    <property type="entry name" value="TP53-regulating kinase isoform X1"/>
    <property type="match status" value="1"/>
</dbReference>
<sequence length="229" mass="26339">MDVDAEPKPDPLIKQGAEGRVYRIQFLGKDAVLKERFVKTYRHPELDARLTKERIRAEAKSIVRCKNAGICTPAVYSVDFSTNRIIMEYISNSETVSDYIYKLSDMSNEKHTEELKNVSAEMGRVIGKMHHNNIIHGDLTTSNILVQHIDNCWKLFLIDFGLSYTKSSDEDKAVDLYVLERALLSKHSDVSWFFDNFLTHYAGFNKSTERVVKKLSEVRSRGRKRTMVG</sequence>
<dbReference type="FunFam" id="1.10.510.10:FF:000323">
    <property type="entry name" value="TP53-regulating kinase, putative"/>
    <property type="match status" value="1"/>
</dbReference>
<evidence type="ECO:0000256" key="14">
    <source>
        <dbReference type="ARBA" id="ARBA00048679"/>
    </source>
</evidence>
<dbReference type="PROSITE" id="PS50011">
    <property type="entry name" value="PROTEIN_KINASE_DOM"/>
    <property type="match status" value="1"/>
</dbReference>
<evidence type="ECO:0000256" key="2">
    <source>
        <dbReference type="ARBA" id="ARBA00010630"/>
    </source>
</evidence>
<dbReference type="EMBL" id="JBBCAQ010000018">
    <property type="protein sequence ID" value="KAK7595554.1"/>
    <property type="molecule type" value="Genomic_DNA"/>
</dbReference>
<keyword evidence="5" id="KW-0597">Phosphoprotein</keyword>
<reference evidence="21 22" key="1">
    <citation type="submission" date="2024-03" db="EMBL/GenBank/DDBJ databases">
        <title>Adaptation during the transition from Ophiocordyceps entomopathogen to insect associate is accompanied by gene loss and intensified selection.</title>
        <authorList>
            <person name="Ward C.M."/>
            <person name="Onetto C.A."/>
            <person name="Borneman A.R."/>
        </authorList>
    </citation>
    <scope>NUCLEOTIDE SEQUENCE [LARGE SCALE GENOMIC DNA]</scope>
    <source>
        <strain evidence="21">AWRI1</strain>
        <tissue evidence="21">Single Adult Female</tissue>
    </source>
</reference>
<keyword evidence="6" id="KW-0808">Transferase</keyword>
<dbReference type="PANTHER" id="PTHR12209:SF0">
    <property type="entry name" value="EKC_KEOPS COMPLEX SUBUNIT TP53RK"/>
    <property type="match status" value="1"/>
</dbReference>
<organism evidence="21 22">
    <name type="scientific">Parthenolecanium corni</name>
    <dbReference type="NCBI Taxonomy" id="536013"/>
    <lineage>
        <taxon>Eukaryota</taxon>
        <taxon>Metazoa</taxon>
        <taxon>Ecdysozoa</taxon>
        <taxon>Arthropoda</taxon>
        <taxon>Hexapoda</taxon>
        <taxon>Insecta</taxon>
        <taxon>Pterygota</taxon>
        <taxon>Neoptera</taxon>
        <taxon>Paraneoptera</taxon>
        <taxon>Hemiptera</taxon>
        <taxon>Sternorrhyncha</taxon>
        <taxon>Coccoidea</taxon>
        <taxon>Coccidae</taxon>
        <taxon>Parthenolecanium</taxon>
    </lineage>
</organism>
<comment type="catalytic activity">
    <reaction evidence="14">
        <text>L-seryl-[protein] + ATP = O-phospho-L-seryl-[protein] + ADP + H(+)</text>
        <dbReference type="Rhea" id="RHEA:17989"/>
        <dbReference type="Rhea" id="RHEA-COMP:9863"/>
        <dbReference type="Rhea" id="RHEA-COMP:11604"/>
        <dbReference type="ChEBI" id="CHEBI:15378"/>
        <dbReference type="ChEBI" id="CHEBI:29999"/>
        <dbReference type="ChEBI" id="CHEBI:30616"/>
        <dbReference type="ChEBI" id="CHEBI:83421"/>
        <dbReference type="ChEBI" id="CHEBI:456216"/>
        <dbReference type="EC" id="2.7.11.1"/>
    </reaction>
</comment>
<dbReference type="Gene3D" id="1.10.510.10">
    <property type="entry name" value="Transferase(Phosphotransferase) domain 1"/>
    <property type="match status" value="1"/>
</dbReference>
<dbReference type="Proteomes" id="UP001367676">
    <property type="component" value="Unassembled WGS sequence"/>
</dbReference>
<evidence type="ECO:0000256" key="5">
    <source>
        <dbReference type="ARBA" id="ARBA00022553"/>
    </source>
</evidence>
<dbReference type="GO" id="GO:0005634">
    <property type="term" value="C:nucleus"/>
    <property type="evidence" value="ECO:0007669"/>
    <property type="project" value="UniProtKB-SubCell"/>
</dbReference>
<comment type="function">
    <text evidence="15">Component of the EKC/KEOPS complex that is required for the formation of a threonylcarbamoyl group on adenosine at position 37 (t(6)A37) in tRNAs that read codons beginning with adenine. The complex is probably involved in the transfer of the threonylcarbamoyl moiety of threonylcarbamoyl-AMP (TC-AMP) to the N6 group of A37. TP53RK has ATPase activity in the context of the EKC/KEOPS complex and likely plays a supporting role to the catalytic subunit OSGEP. Atypical protein kinase that phosphorylates 'Ser-15' of p53/TP53 protein and may therefore participate in its activation.</text>
</comment>
<dbReference type="GO" id="GO:0016787">
    <property type="term" value="F:hydrolase activity"/>
    <property type="evidence" value="ECO:0007669"/>
    <property type="project" value="UniProtKB-KW"/>
</dbReference>
<evidence type="ECO:0000256" key="15">
    <source>
        <dbReference type="ARBA" id="ARBA00056624"/>
    </source>
</evidence>
<keyword evidence="9" id="KW-0418">Kinase</keyword>
<evidence type="ECO:0000256" key="4">
    <source>
        <dbReference type="ARBA" id="ARBA00022527"/>
    </source>
</evidence>
<evidence type="ECO:0000256" key="13">
    <source>
        <dbReference type="ARBA" id="ARBA00047899"/>
    </source>
</evidence>
<evidence type="ECO:0000256" key="19">
    <source>
        <dbReference type="ARBA" id="ARBA00081359"/>
    </source>
</evidence>
<dbReference type="NCBIfam" id="TIGR03724">
    <property type="entry name" value="arch_bud32"/>
    <property type="match status" value="1"/>
</dbReference>
<dbReference type="GO" id="GO:0004674">
    <property type="term" value="F:protein serine/threonine kinase activity"/>
    <property type="evidence" value="ECO:0007669"/>
    <property type="project" value="UniProtKB-KW"/>
</dbReference>
<gene>
    <name evidence="21" type="ORF">V9T40_013379</name>
</gene>
<dbReference type="Gene3D" id="3.30.200.20">
    <property type="entry name" value="Phosphorylase Kinase, domain 1"/>
    <property type="match status" value="1"/>
</dbReference>
<dbReference type="InterPro" id="IPR011009">
    <property type="entry name" value="Kinase-like_dom_sf"/>
</dbReference>
<comment type="similarity">
    <text evidence="2">Belongs to the protein kinase superfamily. BUD32 family.</text>
</comment>
<evidence type="ECO:0000256" key="12">
    <source>
        <dbReference type="ARBA" id="ARBA00023242"/>
    </source>
</evidence>
<dbReference type="InterPro" id="IPR022495">
    <property type="entry name" value="Bud32"/>
</dbReference>
<dbReference type="AlphaFoldDB" id="A0AAN9TX12"/>
<evidence type="ECO:0000313" key="22">
    <source>
        <dbReference type="Proteomes" id="UP001367676"/>
    </source>
</evidence>
<protein>
    <recommendedName>
        <fullName evidence="3">non-specific serine/threonine protein kinase</fullName>
        <ecNumber evidence="3">2.7.11.1</ecNumber>
    </recommendedName>
    <alternativeName>
        <fullName evidence="17">Nori-2</fullName>
    </alternativeName>
    <alternativeName>
        <fullName evidence="18">TP53-regulating kinase</fullName>
    </alternativeName>
    <alternativeName>
        <fullName evidence="19">p53-related protein kinase</fullName>
    </alternativeName>
</protein>
<evidence type="ECO:0000256" key="18">
    <source>
        <dbReference type="ARBA" id="ARBA00080585"/>
    </source>
</evidence>
<dbReference type="PANTHER" id="PTHR12209">
    <property type="entry name" value="NON-SPECIFIC SERINE/THREONINE PROTEIN KINASE"/>
    <property type="match status" value="1"/>
</dbReference>
<dbReference type="InterPro" id="IPR008266">
    <property type="entry name" value="Tyr_kinase_AS"/>
</dbReference>